<dbReference type="Proteomes" id="UP001202281">
    <property type="component" value="Unassembled WGS sequence"/>
</dbReference>
<dbReference type="PANTHER" id="PTHR33121:SF71">
    <property type="entry name" value="OXYGEN SENSOR PROTEIN DOSP"/>
    <property type="match status" value="1"/>
</dbReference>
<organism evidence="2 3">
    <name type="scientific">Novosphingobium beihaiensis</name>
    <dbReference type="NCBI Taxonomy" id="2930389"/>
    <lineage>
        <taxon>Bacteria</taxon>
        <taxon>Pseudomonadati</taxon>
        <taxon>Pseudomonadota</taxon>
        <taxon>Alphaproteobacteria</taxon>
        <taxon>Sphingomonadales</taxon>
        <taxon>Sphingomonadaceae</taxon>
        <taxon>Novosphingobium</taxon>
    </lineage>
</organism>
<dbReference type="Pfam" id="PF00563">
    <property type="entry name" value="EAL"/>
    <property type="match status" value="1"/>
</dbReference>
<evidence type="ECO:0000259" key="1">
    <source>
        <dbReference type="PROSITE" id="PS50883"/>
    </source>
</evidence>
<evidence type="ECO:0000313" key="3">
    <source>
        <dbReference type="Proteomes" id="UP001202281"/>
    </source>
</evidence>
<dbReference type="SMART" id="SM00052">
    <property type="entry name" value="EAL"/>
    <property type="match status" value="1"/>
</dbReference>
<dbReference type="SMART" id="SM01080">
    <property type="entry name" value="CHASE2"/>
    <property type="match status" value="1"/>
</dbReference>
<dbReference type="CDD" id="cd01948">
    <property type="entry name" value="EAL"/>
    <property type="match status" value="1"/>
</dbReference>
<dbReference type="Gene3D" id="3.20.20.450">
    <property type="entry name" value="EAL domain"/>
    <property type="match status" value="1"/>
</dbReference>
<comment type="caution">
    <text evidence="2">The sequence shown here is derived from an EMBL/GenBank/DDBJ whole genome shotgun (WGS) entry which is preliminary data.</text>
</comment>
<dbReference type="SUPFAM" id="SSF141868">
    <property type="entry name" value="EAL domain-like"/>
    <property type="match status" value="1"/>
</dbReference>
<dbReference type="InterPro" id="IPR035919">
    <property type="entry name" value="EAL_sf"/>
</dbReference>
<sequence length="767" mass="84849">MAELWTNFTRLWKSARARIVFWAALTGLLIGVTGFAEPAEDALRNLRFWAQEKDASGDIVVVTIDNHTLEGLGAIDVNHGNDADVLTSLFKAGASRVFFDRPFAVPGSKEQDSKFVDTLKAHPGQVFLGAIPGGKGEAGNYASRLPLEKYREHAGVVSLLIYHAPFNLNVGMPLASDSPIGKIPSLSAAISGVDGSTNRLYFPDYSIRVRTFPALSYVDVLRGQFKSSVVKGKTVLIIPASAVFNDTQYIPGQRIDAPGGYLHAIGAETLRAGVPRELGWFPPWLMALIIIASGLQRGRVLDVYRFTGLVFILVAVPFLLDMIRMSVEVVPAFASALVAVIRMRNLDRVEVAGETNAGSGLPSVQALRNSEVLSPKILVALKIRNYGAIIGSFAEHVEAEFANEIVRRIRISDEPVAVYHEGGMFVWLSNIRSTFDLFENLEGLHRIVQNGIQVGGLDIDLSFNCGIDSEFDRPMASRIASAMQGAEEAVRNDELVYQNDNRKHEAQWEISLLTSLDRAIDNGEVWVAYQPKLDLKANRITGAEALVRWTHPERGPISPEKFIRIAEEFHRIERITRFVINDAVRTGVELQRMGHDLTISVNISAQLLRNPGLPGMISDILVEHGLPTDRLILEITETDRLDRSSRTFQMLQRLVRSGLRLSIDDFGTGNATIDYLRYLPASEVKIDKVFVSSMETNKEDLLLVQSIIDMAHSLDRTVVAEGVETATALEILKELHCDVIQGYFLSRPVPFRELLEQIAQPKVLKIG</sequence>
<evidence type="ECO:0000313" key="2">
    <source>
        <dbReference type="EMBL" id="MCJ2187300.1"/>
    </source>
</evidence>
<dbReference type="PROSITE" id="PS50883">
    <property type="entry name" value="EAL"/>
    <property type="match status" value="1"/>
</dbReference>
<feature type="domain" description="EAL" evidence="1">
    <location>
        <begin position="509"/>
        <end position="762"/>
    </location>
</feature>
<dbReference type="PANTHER" id="PTHR33121">
    <property type="entry name" value="CYCLIC DI-GMP PHOSPHODIESTERASE PDEF"/>
    <property type="match status" value="1"/>
</dbReference>
<reference evidence="2 3" key="1">
    <citation type="submission" date="2022-04" db="EMBL/GenBank/DDBJ databases">
        <title>Identification of a novel bacterium isolated from mangrove sediments.</title>
        <authorList>
            <person name="Pan X."/>
        </authorList>
    </citation>
    <scope>NUCLEOTIDE SEQUENCE [LARGE SCALE GENOMIC DNA]</scope>
    <source>
        <strain evidence="2 3">B2638</strain>
    </source>
</reference>
<dbReference type="Pfam" id="PF05226">
    <property type="entry name" value="CHASE2"/>
    <property type="match status" value="1"/>
</dbReference>
<dbReference type="EMBL" id="JALHLG010000013">
    <property type="protein sequence ID" value="MCJ2187300.1"/>
    <property type="molecule type" value="Genomic_DNA"/>
</dbReference>
<accession>A0ABT0BQH0</accession>
<dbReference type="InterPro" id="IPR050706">
    <property type="entry name" value="Cyclic-di-GMP_PDE-like"/>
</dbReference>
<proteinExistence type="predicted"/>
<dbReference type="RefSeq" id="WP_243920822.1">
    <property type="nucleotide sequence ID" value="NZ_JALHLG010000013.1"/>
</dbReference>
<gene>
    <name evidence="2" type="ORF">MTR66_10815</name>
</gene>
<dbReference type="InterPro" id="IPR007890">
    <property type="entry name" value="CHASE2"/>
</dbReference>
<keyword evidence="3" id="KW-1185">Reference proteome</keyword>
<name>A0ABT0BQH0_9SPHN</name>
<protein>
    <submittedName>
        <fullName evidence="2">EAL domain-containing protein</fullName>
    </submittedName>
</protein>
<dbReference type="InterPro" id="IPR001633">
    <property type="entry name" value="EAL_dom"/>
</dbReference>